<dbReference type="PANTHER" id="PTHR24333:SF5">
    <property type="entry name" value="VENT HOMEOBOX"/>
    <property type="match status" value="1"/>
</dbReference>
<dbReference type="PANTHER" id="PTHR24333">
    <property type="entry name" value="HOMEO BOX HB9 LIKE A-RELATED"/>
    <property type="match status" value="1"/>
</dbReference>
<protein>
    <submittedName>
        <fullName evidence="10">Homeotic protein proboscipedia-like</fullName>
    </submittedName>
</protein>
<evidence type="ECO:0000256" key="6">
    <source>
        <dbReference type="RuleBase" id="RU000682"/>
    </source>
</evidence>
<sequence length="401" mass="45895">MGNKTEITSREKQPFRTELWPRQSAQKIKDVKLNIKRKPKRTRYAYTADQLAILEKAYSGYKYINLTNRKAMSQALNVNEQCIKNWFQNRRMKEKKEILMNDKNRLNERDSNKVNLSSSIPRYEIKINGLNQKTASTENKNGNDIKTYLPSQFANSTTCANDGESTNNWNHSNQSPVHRPHFQSREVQTNCKSGSNSVNTSLLPKPPCSNLSNASDFIAKEDISELLTDLSQFIQTDSVCYSSSSNPGQKNYELSNSSITGSLHPSFQNEIRISNSNSYSSSDVIATENVNDLSVNFGQVFQSNTYYDHYHLTSWEEEKGCELGTSSLSAVFDNETERYNVYANSVPNSIICENINESRVKLSQENQSDLVYCNPYEYEVQQSYAHNSYDNHYTYSNHSYP</sequence>
<dbReference type="GO" id="GO:0003677">
    <property type="term" value="F:DNA binding"/>
    <property type="evidence" value="ECO:0007669"/>
    <property type="project" value="UniProtKB-UniRule"/>
</dbReference>
<feature type="DNA-binding region" description="Homeobox" evidence="5">
    <location>
        <begin position="39"/>
        <end position="98"/>
    </location>
</feature>
<gene>
    <name evidence="10" type="primary">LOC111356091</name>
</gene>
<dbReference type="KEGG" id="sliu:111356091"/>
<evidence type="ECO:0000313" key="10">
    <source>
        <dbReference type="RefSeq" id="XP_022826100.1"/>
    </source>
</evidence>
<evidence type="ECO:0000256" key="2">
    <source>
        <dbReference type="ARBA" id="ARBA00023125"/>
    </source>
</evidence>
<evidence type="ECO:0000256" key="7">
    <source>
        <dbReference type="SAM" id="MobiDB-lite"/>
    </source>
</evidence>
<dbReference type="PROSITE" id="PS00027">
    <property type="entry name" value="HOMEOBOX_1"/>
    <property type="match status" value="1"/>
</dbReference>
<feature type="domain" description="Homeobox" evidence="8">
    <location>
        <begin position="37"/>
        <end position="97"/>
    </location>
</feature>
<evidence type="ECO:0000256" key="5">
    <source>
        <dbReference type="PROSITE-ProRule" id="PRU00108"/>
    </source>
</evidence>
<evidence type="ECO:0000259" key="8">
    <source>
        <dbReference type="PROSITE" id="PS50071"/>
    </source>
</evidence>
<dbReference type="InterPro" id="IPR001356">
    <property type="entry name" value="HD"/>
</dbReference>
<proteinExistence type="predicted"/>
<keyword evidence="9" id="KW-1185">Reference proteome</keyword>
<dbReference type="SUPFAM" id="SSF46689">
    <property type="entry name" value="Homeodomain-like"/>
    <property type="match status" value="1"/>
</dbReference>
<dbReference type="OrthoDB" id="6159439at2759"/>
<dbReference type="Gene3D" id="1.10.10.60">
    <property type="entry name" value="Homeodomain-like"/>
    <property type="match status" value="1"/>
</dbReference>
<keyword evidence="3 5" id="KW-0371">Homeobox</keyword>
<accession>A0A9J7IWR9</accession>
<dbReference type="CDD" id="cd00086">
    <property type="entry name" value="homeodomain"/>
    <property type="match status" value="1"/>
</dbReference>
<dbReference type="Pfam" id="PF00046">
    <property type="entry name" value="Homeodomain"/>
    <property type="match status" value="1"/>
</dbReference>
<comment type="subcellular location">
    <subcellularLocation>
        <location evidence="1 5 6">Nucleus</location>
    </subcellularLocation>
</comment>
<keyword evidence="4 5" id="KW-0539">Nucleus</keyword>
<reference evidence="10" key="1">
    <citation type="submission" date="2025-08" db="UniProtKB">
        <authorList>
            <consortium name="RefSeq"/>
        </authorList>
    </citation>
    <scope>IDENTIFICATION</scope>
    <source>
        <strain evidence="10">Ishihara</strain>
        <tissue evidence="10">Whole body</tissue>
    </source>
</reference>
<evidence type="ECO:0000256" key="1">
    <source>
        <dbReference type="ARBA" id="ARBA00004123"/>
    </source>
</evidence>
<dbReference type="PROSITE" id="PS50071">
    <property type="entry name" value="HOMEOBOX_2"/>
    <property type="match status" value="1"/>
</dbReference>
<dbReference type="GeneID" id="111356091"/>
<dbReference type="InterPro" id="IPR050848">
    <property type="entry name" value="Homeobox_TF"/>
</dbReference>
<dbReference type="GO" id="GO:0005634">
    <property type="term" value="C:nucleus"/>
    <property type="evidence" value="ECO:0007669"/>
    <property type="project" value="UniProtKB-SubCell"/>
</dbReference>
<organism evidence="9 10">
    <name type="scientific">Spodoptera litura</name>
    <name type="common">Asian cotton leafworm</name>
    <dbReference type="NCBI Taxonomy" id="69820"/>
    <lineage>
        <taxon>Eukaryota</taxon>
        <taxon>Metazoa</taxon>
        <taxon>Ecdysozoa</taxon>
        <taxon>Arthropoda</taxon>
        <taxon>Hexapoda</taxon>
        <taxon>Insecta</taxon>
        <taxon>Pterygota</taxon>
        <taxon>Neoptera</taxon>
        <taxon>Endopterygota</taxon>
        <taxon>Lepidoptera</taxon>
        <taxon>Glossata</taxon>
        <taxon>Ditrysia</taxon>
        <taxon>Noctuoidea</taxon>
        <taxon>Noctuidae</taxon>
        <taxon>Amphipyrinae</taxon>
        <taxon>Spodoptera</taxon>
    </lineage>
</organism>
<name>A0A9J7IWR9_SPOLT</name>
<dbReference type="GO" id="GO:0000981">
    <property type="term" value="F:DNA-binding transcription factor activity, RNA polymerase II-specific"/>
    <property type="evidence" value="ECO:0007669"/>
    <property type="project" value="InterPro"/>
</dbReference>
<dbReference type="Proteomes" id="UP000301870">
    <property type="component" value="Chromosome 22"/>
</dbReference>
<evidence type="ECO:0000256" key="4">
    <source>
        <dbReference type="ARBA" id="ARBA00023242"/>
    </source>
</evidence>
<evidence type="ECO:0000313" key="9">
    <source>
        <dbReference type="Proteomes" id="UP000301870"/>
    </source>
</evidence>
<feature type="region of interest" description="Disordered" evidence="7">
    <location>
        <begin position="159"/>
        <end position="180"/>
    </location>
</feature>
<dbReference type="SMART" id="SM00389">
    <property type="entry name" value="HOX"/>
    <property type="match status" value="1"/>
</dbReference>
<dbReference type="InterPro" id="IPR017970">
    <property type="entry name" value="Homeobox_CS"/>
</dbReference>
<dbReference type="InterPro" id="IPR009057">
    <property type="entry name" value="Homeodomain-like_sf"/>
</dbReference>
<dbReference type="AlphaFoldDB" id="A0A9J7IWR9"/>
<keyword evidence="2 5" id="KW-0238">DNA-binding</keyword>
<feature type="compositionally biased region" description="Polar residues" evidence="7">
    <location>
        <begin position="159"/>
        <end position="176"/>
    </location>
</feature>
<dbReference type="RefSeq" id="XP_022826100.1">
    <property type="nucleotide sequence ID" value="XM_022970332.1"/>
</dbReference>
<evidence type="ECO:0000256" key="3">
    <source>
        <dbReference type="ARBA" id="ARBA00023155"/>
    </source>
</evidence>